<evidence type="ECO:0000259" key="1">
    <source>
        <dbReference type="PROSITE" id="PS50943"/>
    </source>
</evidence>
<feature type="domain" description="HTH cro/C1-type" evidence="1">
    <location>
        <begin position="15"/>
        <end position="68"/>
    </location>
</feature>
<dbReference type="Gene3D" id="1.25.40.10">
    <property type="entry name" value="Tetratricopeptide repeat domain"/>
    <property type="match status" value="1"/>
</dbReference>
<dbReference type="SMART" id="SM00530">
    <property type="entry name" value="HTH_XRE"/>
    <property type="match status" value="1"/>
</dbReference>
<accession>A0ABX2FIY4</accession>
<dbReference type="Gene3D" id="1.10.260.40">
    <property type="entry name" value="lambda repressor-like DNA-binding domains"/>
    <property type="match status" value="1"/>
</dbReference>
<dbReference type="SUPFAM" id="SSF48452">
    <property type="entry name" value="TPR-like"/>
    <property type="match status" value="1"/>
</dbReference>
<comment type="caution">
    <text evidence="2">The sequence shown here is derived from an EMBL/GenBank/DDBJ whole genome shotgun (WGS) entry which is preliminary data.</text>
</comment>
<dbReference type="InterPro" id="IPR010982">
    <property type="entry name" value="Lambda_DNA-bd_dom_sf"/>
</dbReference>
<dbReference type="Pfam" id="PF13560">
    <property type="entry name" value="HTH_31"/>
    <property type="match status" value="1"/>
</dbReference>
<keyword evidence="3" id="KW-1185">Reference proteome</keyword>
<gene>
    <name evidence="2" type="ORF">GC106_79360</name>
</gene>
<name>A0ABX2FIY4_9PSEU</name>
<evidence type="ECO:0000313" key="3">
    <source>
        <dbReference type="Proteomes" id="UP000763557"/>
    </source>
</evidence>
<sequence length="430" mass="46479">MDPVKVDQPEFGKRLRARRMAGGLSQKDIAGGVVAPSYISLLENGERVPTLDVVVHLAAALDTTPGDLLGDESWDSLTPAKQGGHNRIVDRFEARRLVAMGDFARAKKMLEERRSALGKSGDREQYLELGIELSGVLAALAMQAERLELLDELTALPEVRAAVEIQVSLAIDRVATLRELGRLWDARVAGYGTMTVLEQSDIRGGADHVRLLGVLVSILCELGEFDTARPLLTEMLAIADGLGPDAAPGVLGRGHWAAGMAYARMGEFDLARDHLARARATLSYAAMPTSDWLRFCRSTVSILLDAGDLAQAAEWLEVTELTARLTGSVVEQTAAARERARYELASGNPAAAAELFGAVTSGKNALTGLDLVTAQVGYSDALAQLGRYDEAVDLLRRTAVQSERLGSFRHAAEAWRRIDQLRESADRPRS</sequence>
<dbReference type="InterPro" id="IPR001387">
    <property type="entry name" value="Cro/C1-type_HTH"/>
</dbReference>
<dbReference type="InterPro" id="IPR011990">
    <property type="entry name" value="TPR-like_helical_dom_sf"/>
</dbReference>
<dbReference type="PROSITE" id="PS50943">
    <property type="entry name" value="HTH_CROC1"/>
    <property type="match status" value="1"/>
</dbReference>
<dbReference type="Proteomes" id="UP000763557">
    <property type="component" value="Unassembled WGS sequence"/>
</dbReference>
<evidence type="ECO:0000313" key="2">
    <source>
        <dbReference type="EMBL" id="NRN70665.1"/>
    </source>
</evidence>
<proteinExistence type="predicted"/>
<dbReference type="CDD" id="cd00093">
    <property type="entry name" value="HTH_XRE"/>
    <property type="match status" value="1"/>
</dbReference>
<dbReference type="EMBL" id="JAAATY010000042">
    <property type="protein sequence ID" value="NRN70665.1"/>
    <property type="molecule type" value="Genomic_DNA"/>
</dbReference>
<dbReference type="SUPFAM" id="SSF47413">
    <property type="entry name" value="lambda repressor-like DNA-binding domains"/>
    <property type="match status" value="1"/>
</dbReference>
<reference evidence="2 3" key="1">
    <citation type="submission" date="2020-01" db="EMBL/GenBank/DDBJ databases">
        <title>Kibdelosporangium persica a novel Actinomycetes from a hot desert in Iran.</title>
        <authorList>
            <person name="Safaei N."/>
            <person name="Zaburannyi N."/>
            <person name="Mueller R."/>
            <person name="Wink J."/>
        </authorList>
    </citation>
    <scope>NUCLEOTIDE SEQUENCE [LARGE SCALE GENOMIC DNA]</scope>
    <source>
        <strain evidence="2 3">4NS15</strain>
    </source>
</reference>
<organism evidence="2 3">
    <name type="scientific">Kibdelosporangium persicum</name>
    <dbReference type="NCBI Taxonomy" id="2698649"/>
    <lineage>
        <taxon>Bacteria</taxon>
        <taxon>Bacillati</taxon>
        <taxon>Actinomycetota</taxon>
        <taxon>Actinomycetes</taxon>
        <taxon>Pseudonocardiales</taxon>
        <taxon>Pseudonocardiaceae</taxon>
        <taxon>Kibdelosporangium</taxon>
    </lineage>
</organism>
<protein>
    <submittedName>
        <fullName evidence="2">XRE family transcriptional regulator</fullName>
    </submittedName>
</protein>